<sequence>MKRHPPVKVKEKNGSASYVSLAIVMVIVIGLYTILPPLMSSKNSGYRPTFQTSDVSHNTSGFSQLQSSEYENGDSKGNLEKGNGDPLMVYTQYGPIKGTHKAGVRIFHGVRFAKPPLKDLRWKAPQIVESWGPSVYDATWVRPGCPQILQTFFYPANGTSEDCLYLEIFAPFVNESNMEEGGLPVLIYIHGGGFRDMSATTPVFDSAYLAARGNMIVVLPEYRIGSLGFLFTGTSPDQVVGNFGIMDQTLAIEWIKGNIKAFGGDPKKITLAGHSAGAQCVVHHLTTPETARHFRHVMLSSIPLTNPYRSTTKAIGRSHMLATQLGCFTEQQKEPDLVCLRNKSVEDIRNAEDFLADNPSPVLGALLDRVNPWGPVIDGKLLKFAPLDAMLKFADEISSNRNKIKPMVMGLTTEEAYLFVKQVSNYKSMGKFYLAIMSSVTDANLSELVALYPVTNGNDILRDMAAPLTDFLFRCPMRVVQRRLASSLSKGRNNSSPKDMVKFWTYLWHPPMVGDLPLELEFCRGKSCHGAELPFLFQSSDNSTSQPNSRQMKLSNAFIDYVANFVATGDPNIASGESFQTVDEKEDRSSSKGNNIQLERQVTPLHDKNKILQKRCTDKCSQSNDHTMKRREVEMSSKILKILFTGSSYKSSEDSPVELWVRDVEKRIQRRSIAKGHPYWEPVTTVSGFSKTPTWLCNELNFMKNSKIKMLKRAEIKGRQCDMWDETGYKFPKLFGSQ</sequence>
<dbReference type="PANTHER" id="PTHR45570:SF2">
    <property type="entry name" value="ACETYLCHOLINESTERASE 1-LIKE"/>
    <property type="match status" value="1"/>
</dbReference>
<evidence type="ECO:0000313" key="8">
    <source>
        <dbReference type="Proteomes" id="UP001283361"/>
    </source>
</evidence>
<dbReference type="AlphaFoldDB" id="A0AAE1DAH5"/>
<proteinExistence type="inferred from homology"/>
<comment type="similarity">
    <text evidence="1">Belongs to the type-B carboxylesterase/lipase family.</text>
</comment>
<keyword evidence="8" id="KW-1185">Reference proteome</keyword>
<dbReference type="PROSITE" id="PS00122">
    <property type="entry name" value="CARBOXYLESTERASE_B_1"/>
    <property type="match status" value="1"/>
</dbReference>
<reference evidence="7" key="1">
    <citation type="journal article" date="2023" name="G3 (Bethesda)">
        <title>A reference genome for the long-term kleptoplast-retaining sea slug Elysia crispata morphotype clarki.</title>
        <authorList>
            <person name="Eastman K.E."/>
            <person name="Pendleton A.L."/>
            <person name="Shaikh M.A."/>
            <person name="Suttiyut T."/>
            <person name="Ogas R."/>
            <person name="Tomko P."/>
            <person name="Gavelis G."/>
            <person name="Widhalm J.R."/>
            <person name="Wisecaver J.H."/>
        </authorList>
    </citation>
    <scope>NUCLEOTIDE SEQUENCE</scope>
    <source>
        <strain evidence="7">ECLA1</strain>
    </source>
</reference>
<evidence type="ECO:0000256" key="5">
    <source>
        <dbReference type="SAM" id="Phobius"/>
    </source>
</evidence>
<feature type="compositionally biased region" description="Basic and acidic residues" evidence="4">
    <location>
        <begin position="73"/>
        <end position="83"/>
    </location>
</feature>
<dbReference type="PROSITE" id="PS01173">
    <property type="entry name" value="LIPASE_GDXG_HIS"/>
    <property type="match status" value="1"/>
</dbReference>
<dbReference type="EMBL" id="JAWDGP010004573">
    <property type="protein sequence ID" value="KAK3763336.1"/>
    <property type="molecule type" value="Genomic_DNA"/>
</dbReference>
<evidence type="ECO:0000256" key="4">
    <source>
        <dbReference type="SAM" id="MobiDB-lite"/>
    </source>
</evidence>
<dbReference type="InterPro" id="IPR002168">
    <property type="entry name" value="Lipase_GDXG_HIS_AS"/>
</dbReference>
<feature type="transmembrane region" description="Helical" evidence="5">
    <location>
        <begin position="16"/>
        <end position="35"/>
    </location>
</feature>
<comment type="similarity">
    <text evidence="2">Belongs to the 'GDXG' lipolytic enzyme family.</text>
</comment>
<feature type="compositionally biased region" description="Polar residues" evidence="4">
    <location>
        <begin position="50"/>
        <end position="70"/>
    </location>
</feature>
<feature type="region of interest" description="Disordered" evidence="4">
    <location>
        <begin position="576"/>
        <end position="596"/>
    </location>
</feature>
<dbReference type="GO" id="GO:0016787">
    <property type="term" value="F:hydrolase activity"/>
    <property type="evidence" value="ECO:0007669"/>
    <property type="project" value="UniProtKB-KW"/>
</dbReference>
<dbReference type="InterPro" id="IPR029058">
    <property type="entry name" value="AB_hydrolase_fold"/>
</dbReference>
<evidence type="ECO:0000256" key="1">
    <source>
        <dbReference type="ARBA" id="ARBA00005964"/>
    </source>
</evidence>
<gene>
    <name evidence="7" type="ORF">RRG08_021157</name>
</gene>
<evidence type="ECO:0000259" key="6">
    <source>
        <dbReference type="Pfam" id="PF00135"/>
    </source>
</evidence>
<protein>
    <recommendedName>
        <fullName evidence="6">Carboxylesterase type B domain-containing protein</fullName>
    </recommendedName>
</protein>
<name>A0AAE1DAH5_9GAST</name>
<feature type="region of interest" description="Disordered" evidence="4">
    <location>
        <begin position="50"/>
        <end position="83"/>
    </location>
</feature>
<keyword evidence="5" id="KW-0812">Transmembrane</keyword>
<dbReference type="PANTHER" id="PTHR45570">
    <property type="entry name" value="CARBOXYLIC ESTER HYDROLASE"/>
    <property type="match status" value="1"/>
</dbReference>
<keyword evidence="5" id="KW-1133">Transmembrane helix</keyword>
<organism evidence="7 8">
    <name type="scientific">Elysia crispata</name>
    <name type="common">lettuce slug</name>
    <dbReference type="NCBI Taxonomy" id="231223"/>
    <lineage>
        <taxon>Eukaryota</taxon>
        <taxon>Metazoa</taxon>
        <taxon>Spiralia</taxon>
        <taxon>Lophotrochozoa</taxon>
        <taxon>Mollusca</taxon>
        <taxon>Gastropoda</taxon>
        <taxon>Heterobranchia</taxon>
        <taxon>Euthyneura</taxon>
        <taxon>Panpulmonata</taxon>
        <taxon>Sacoglossa</taxon>
        <taxon>Placobranchoidea</taxon>
        <taxon>Plakobranchidae</taxon>
        <taxon>Elysia</taxon>
    </lineage>
</organism>
<evidence type="ECO:0000256" key="2">
    <source>
        <dbReference type="ARBA" id="ARBA00010515"/>
    </source>
</evidence>
<dbReference type="Pfam" id="PF00135">
    <property type="entry name" value="COesterase"/>
    <property type="match status" value="1"/>
</dbReference>
<keyword evidence="3" id="KW-0378">Hydrolase</keyword>
<dbReference type="Proteomes" id="UP001283361">
    <property type="component" value="Unassembled WGS sequence"/>
</dbReference>
<accession>A0AAE1DAH5</accession>
<dbReference type="Gene3D" id="3.40.50.1820">
    <property type="entry name" value="alpha/beta hydrolase"/>
    <property type="match status" value="1"/>
</dbReference>
<feature type="domain" description="Carboxylesterase type B" evidence="6">
    <location>
        <begin position="87"/>
        <end position="589"/>
    </location>
</feature>
<evidence type="ECO:0000256" key="3">
    <source>
        <dbReference type="ARBA" id="ARBA00022801"/>
    </source>
</evidence>
<keyword evidence="5" id="KW-0472">Membrane</keyword>
<evidence type="ECO:0000313" key="7">
    <source>
        <dbReference type="EMBL" id="KAK3763336.1"/>
    </source>
</evidence>
<dbReference type="SUPFAM" id="SSF53474">
    <property type="entry name" value="alpha/beta-Hydrolases"/>
    <property type="match status" value="1"/>
</dbReference>
<dbReference type="InterPro" id="IPR002018">
    <property type="entry name" value="CarbesteraseB"/>
</dbReference>
<dbReference type="InterPro" id="IPR019826">
    <property type="entry name" value="Carboxylesterase_B_AS"/>
</dbReference>
<comment type="caution">
    <text evidence="7">The sequence shown here is derived from an EMBL/GenBank/DDBJ whole genome shotgun (WGS) entry which is preliminary data.</text>
</comment>